<keyword evidence="1 2" id="KW-0344">Guanine-nucleotide releasing factor</keyword>
<dbReference type="AlphaFoldDB" id="A0A8T2SIP0"/>
<dbReference type="InterPro" id="IPR005512">
    <property type="entry name" value="PRONE_dom"/>
</dbReference>
<feature type="domain" description="PRONE" evidence="4">
    <location>
        <begin position="195"/>
        <end position="580"/>
    </location>
</feature>
<keyword evidence="6" id="KW-1185">Reference proteome</keyword>
<evidence type="ECO:0000313" key="5">
    <source>
        <dbReference type="EMBL" id="KAH7351940.1"/>
    </source>
</evidence>
<dbReference type="PROSITE" id="PS51334">
    <property type="entry name" value="PRONE"/>
    <property type="match status" value="1"/>
</dbReference>
<evidence type="ECO:0000256" key="3">
    <source>
        <dbReference type="SAM" id="MobiDB-lite"/>
    </source>
</evidence>
<dbReference type="Proteomes" id="UP000825935">
    <property type="component" value="Chromosome 19"/>
</dbReference>
<dbReference type="FunFam" id="1.20.58.2010:FF:000001">
    <property type="entry name" value="Rop guanine nucleotide exchange factor 14"/>
    <property type="match status" value="1"/>
</dbReference>
<dbReference type="FunFam" id="1.20.58.2010:FF:000003">
    <property type="entry name" value="Rop guanine nucleotide exchange factor 14"/>
    <property type="match status" value="1"/>
</dbReference>
<dbReference type="EMBL" id="CM035424">
    <property type="protein sequence ID" value="KAH7351939.1"/>
    <property type="molecule type" value="Genomic_DNA"/>
</dbReference>
<organism evidence="5 6">
    <name type="scientific">Ceratopteris richardii</name>
    <name type="common">Triangle waterfern</name>
    <dbReference type="NCBI Taxonomy" id="49495"/>
    <lineage>
        <taxon>Eukaryota</taxon>
        <taxon>Viridiplantae</taxon>
        <taxon>Streptophyta</taxon>
        <taxon>Embryophyta</taxon>
        <taxon>Tracheophyta</taxon>
        <taxon>Polypodiopsida</taxon>
        <taxon>Polypodiidae</taxon>
        <taxon>Polypodiales</taxon>
        <taxon>Pteridineae</taxon>
        <taxon>Pteridaceae</taxon>
        <taxon>Parkerioideae</taxon>
        <taxon>Ceratopteris</taxon>
    </lineage>
</organism>
<dbReference type="GO" id="GO:0005085">
    <property type="term" value="F:guanyl-nucleotide exchange factor activity"/>
    <property type="evidence" value="ECO:0007669"/>
    <property type="project" value="UniProtKB-UniRule"/>
</dbReference>
<dbReference type="Pfam" id="PF03759">
    <property type="entry name" value="PRONE"/>
    <property type="match status" value="1"/>
</dbReference>
<dbReference type="InterPro" id="IPR038937">
    <property type="entry name" value="RopGEF"/>
</dbReference>
<dbReference type="PANTHER" id="PTHR33101">
    <property type="entry name" value="ROP GUANINE NUCLEOTIDE EXCHANGE FACTOR 1"/>
    <property type="match status" value="1"/>
</dbReference>
<protein>
    <recommendedName>
        <fullName evidence="4">PRONE domain-containing protein</fullName>
    </recommendedName>
</protein>
<sequence length="668" mass="74164">MDGYEHCEEDENCLKLIRCGKVYAPSFSSWTLNALRSLTCQSSLVKARNSSFQGSELSPVSVVPLLHRSFSRGLLSSGHLKVKPSSTRCASVVCIDRTMAITQAGPSRCSEATTKASDSLLTDDFRFSSDCMSSECQSLSSRVSSNDHGGGNDGTSSNDASPSCKPSFKDDCCESDAVSSNLAVESIVPFWEDKKDRKGAFLSELDVMKERFAKLLLGEDMSGGAKGVSTALAISNAVTNLSASTFGELWRLEPLSLERKVIWKREMDWILSVADHIVELVPSWQKREDGSTFEVMISKPRADLHANLPALRKLDAMLLGFLDSCQDTEFWYVEQDVVRTDDDNQNTIVLAVQREEGKWWLPTPRVAATGLSEGGRKSLQHQRECASQILKAAMAINTQTLSEMEIPSVYWDSLPKSGRVSVGEAIYKQISGDYFSPDAVLCTLDLSMEYSAIEVANRIEAAIHTWRRRMHPSPILRTRKRKEQVARRSWKIVKENSSDLEKRAMLANRAESLLLCLKQKFPGLRQSLLDMTKIQYNKDVGSSILESYSRVLESLAFNIIARIDDVLFIDDMTKRVLPGPPPPVKTRVQHLVRRDYTLSLSTSNSCSTPRDTPSLTSIPVNPPGSQLVPCEKSNIQPVSEKCAVEIGVKEHKLNLGHLTNLESELNRA</sequence>
<accession>A0A8T2SIP0</accession>
<dbReference type="EMBL" id="CM035424">
    <property type="protein sequence ID" value="KAH7351940.1"/>
    <property type="molecule type" value="Genomic_DNA"/>
</dbReference>
<feature type="region of interest" description="Disordered" evidence="3">
    <location>
        <begin position="142"/>
        <end position="163"/>
    </location>
</feature>
<dbReference type="OrthoDB" id="1053009at2759"/>
<reference evidence="5" key="1">
    <citation type="submission" date="2021-08" db="EMBL/GenBank/DDBJ databases">
        <title>WGS assembly of Ceratopteris richardii.</title>
        <authorList>
            <person name="Marchant D.B."/>
            <person name="Chen G."/>
            <person name="Jenkins J."/>
            <person name="Shu S."/>
            <person name="Leebens-Mack J."/>
            <person name="Grimwood J."/>
            <person name="Schmutz J."/>
            <person name="Soltis P."/>
            <person name="Soltis D."/>
            <person name="Chen Z.-H."/>
        </authorList>
    </citation>
    <scope>NUCLEOTIDE SEQUENCE</scope>
    <source>
        <strain evidence="5">Whitten #5841</strain>
        <tissue evidence="5">Leaf</tissue>
    </source>
</reference>
<evidence type="ECO:0000259" key="4">
    <source>
        <dbReference type="PROSITE" id="PS51334"/>
    </source>
</evidence>
<comment type="caution">
    <text evidence="5">The sequence shown here is derived from an EMBL/GenBank/DDBJ whole genome shotgun (WGS) entry which is preliminary data.</text>
</comment>
<dbReference type="EMBL" id="CM035424">
    <property type="protein sequence ID" value="KAH7351942.1"/>
    <property type="molecule type" value="Genomic_DNA"/>
</dbReference>
<evidence type="ECO:0000313" key="6">
    <source>
        <dbReference type="Proteomes" id="UP000825935"/>
    </source>
</evidence>
<dbReference type="PANTHER" id="PTHR33101:SF6">
    <property type="entry name" value="ROP GUANINE NUCLEOTIDE EXCHANGE FACTOR 1"/>
    <property type="match status" value="1"/>
</dbReference>
<gene>
    <name evidence="5" type="ORF">KP509_19G021400</name>
</gene>
<name>A0A8T2SIP0_CERRI</name>
<evidence type="ECO:0000256" key="1">
    <source>
        <dbReference type="ARBA" id="ARBA00022658"/>
    </source>
</evidence>
<dbReference type="Gene3D" id="1.20.58.2010">
    <property type="entry name" value="PRONE domain, subdomain 1"/>
    <property type="match status" value="2"/>
</dbReference>
<dbReference type="EMBL" id="CM035424">
    <property type="protein sequence ID" value="KAH7351938.1"/>
    <property type="molecule type" value="Genomic_DNA"/>
</dbReference>
<evidence type="ECO:0000256" key="2">
    <source>
        <dbReference type="PROSITE-ProRule" id="PRU00663"/>
    </source>
</evidence>
<proteinExistence type="predicted"/>